<accession>A0AAV0DH94</accession>
<comment type="caution">
    <text evidence="1">The sequence shown here is derived from an EMBL/GenBank/DDBJ whole genome shotgun (WGS) entry which is preliminary data.</text>
</comment>
<dbReference type="AlphaFoldDB" id="A0AAV0DH94"/>
<reference evidence="1" key="1">
    <citation type="submission" date="2022-07" db="EMBL/GenBank/DDBJ databases">
        <authorList>
            <person name="Macas J."/>
            <person name="Novak P."/>
            <person name="Neumann P."/>
        </authorList>
    </citation>
    <scope>NUCLEOTIDE SEQUENCE</scope>
</reference>
<evidence type="ECO:0000313" key="2">
    <source>
        <dbReference type="EMBL" id="CAH9124218.1"/>
    </source>
</evidence>
<protein>
    <submittedName>
        <fullName evidence="1">Uncharacterized protein</fullName>
    </submittedName>
</protein>
<evidence type="ECO:0000313" key="3">
    <source>
        <dbReference type="Proteomes" id="UP001152523"/>
    </source>
</evidence>
<proteinExistence type="predicted"/>
<evidence type="ECO:0000313" key="1">
    <source>
        <dbReference type="EMBL" id="CAH9097352.1"/>
    </source>
</evidence>
<sequence>MLSSMPQLVDDSHMDDDFFTAMDSAPWPSPPCCRWRNLPSSLPFSVVVEPLDNDGDSDLDKQGSDTKCWDCLDLNYILYTLHSRSICMHTYIGGKKKKLT</sequence>
<dbReference type="EMBL" id="CAMAPF010000093">
    <property type="protein sequence ID" value="CAH9097352.1"/>
    <property type="molecule type" value="Genomic_DNA"/>
</dbReference>
<gene>
    <name evidence="1" type="ORF">CEPIT_LOCUS14025</name>
    <name evidence="2" type="ORF">CEPIT_LOCUS25815</name>
</gene>
<dbReference type="EMBL" id="CAMAPF010000933">
    <property type="protein sequence ID" value="CAH9124218.1"/>
    <property type="molecule type" value="Genomic_DNA"/>
</dbReference>
<dbReference type="Proteomes" id="UP001152523">
    <property type="component" value="Unassembled WGS sequence"/>
</dbReference>
<organism evidence="1 3">
    <name type="scientific">Cuscuta epithymum</name>
    <dbReference type="NCBI Taxonomy" id="186058"/>
    <lineage>
        <taxon>Eukaryota</taxon>
        <taxon>Viridiplantae</taxon>
        <taxon>Streptophyta</taxon>
        <taxon>Embryophyta</taxon>
        <taxon>Tracheophyta</taxon>
        <taxon>Spermatophyta</taxon>
        <taxon>Magnoliopsida</taxon>
        <taxon>eudicotyledons</taxon>
        <taxon>Gunneridae</taxon>
        <taxon>Pentapetalae</taxon>
        <taxon>asterids</taxon>
        <taxon>lamiids</taxon>
        <taxon>Solanales</taxon>
        <taxon>Convolvulaceae</taxon>
        <taxon>Cuscuteae</taxon>
        <taxon>Cuscuta</taxon>
        <taxon>Cuscuta subgen. Cuscuta</taxon>
    </lineage>
</organism>
<name>A0AAV0DH94_9ASTE</name>
<keyword evidence="3" id="KW-1185">Reference proteome</keyword>